<dbReference type="AlphaFoldDB" id="A0A1F7YUS0"/>
<comment type="caution">
    <text evidence="3">The sequence shown here is derived from an EMBL/GenBank/DDBJ whole genome shotgun (WGS) entry which is preliminary data.</text>
</comment>
<reference evidence="3 4" key="1">
    <citation type="journal article" date="2016" name="Nat. Commun.">
        <title>Thousands of microbial genomes shed light on interconnected biogeochemical processes in an aquifer system.</title>
        <authorList>
            <person name="Anantharaman K."/>
            <person name="Brown C.T."/>
            <person name="Hug L.A."/>
            <person name="Sharon I."/>
            <person name="Castelle C.J."/>
            <person name="Probst A.J."/>
            <person name="Thomas B.C."/>
            <person name="Singh A."/>
            <person name="Wilkins M.J."/>
            <person name="Karaoz U."/>
            <person name="Brodie E.L."/>
            <person name="Williams K.H."/>
            <person name="Hubbard S.S."/>
            <person name="Banfield J.F."/>
        </authorList>
    </citation>
    <scope>NUCLEOTIDE SEQUENCE [LARGE SCALE GENOMIC DNA]</scope>
</reference>
<evidence type="ECO:0000256" key="2">
    <source>
        <dbReference type="SAM" id="Phobius"/>
    </source>
</evidence>
<keyword evidence="2" id="KW-0812">Transmembrane</keyword>
<feature type="compositionally biased region" description="Pro residues" evidence="1">
    <location>
        <begin position="35"/>
        <end position="45"/>
    </location>
</feature>
<evidence type="ECO:0000313" key="4">
    <source>
        <dbReference type="Proteomes" id="UP000178870"/>
    </source>
</evidence>
<gene>
    <name evidence="3" type="ORF">A2803_05370</name>
</gene>
<evidence type="ECO:0000256" key="1">
    <source>
        <dbReference type="SAM" id="MobiDB-lite"/>
    </source>
</evidence>
<organism evidence="3 4">
    <name type="scientific">Candidatus Woesebacteria bacterium RIFCSPHIGHO2_01_FULL_44_21</name>
    <dbReference type="NCBI Taxonomy" id="1802503"/>
    <lineage>
        <taxon>Bacteria</taxon>
        <taxon>Candidatus Woeseibacteriota</taxon>
    </lineage>
</organism>
<feature type="transmembrane region" description="Helical" evidence="2">
    <location>
        <begin position="67"/>
        <end position="87"/>
    </location>
</feature>
<feature type="compositionally biased region" description="Polar residues" evidence="1">
    <location>
        <begin position="1"/>
        <end position="12"/>
    </location>
</feature>
<keyword evidence="2" id="KW-0472">Membrane</keyword>
<dbReference type="Proteomes" id="UP000178870">
    <property type="component" value="Unassembled WGS sequence"/>
</dbReference>
<keyword evidence="2" id="KW-1133">Transmembrane helix</keyword>
<name>A0A1F7YUS0_9BACT</name>
<proteinExistence type="predicted"/>
<protein>
    <submittedName>
        <fullName evidence="3">Uncharacterized protein</fullName>
    </submittedName>
</protein>
<evidence type="ECO:0000313" key="3">
    <source>
        <dbReference type="EMBL" id="OGM31103.1"/>
    </source>
</evidence>
<feature type="region of interest" description="Disordered" evidence="1">
    <location>
        <begin position="1"/>
        <end position="59"/>
    </location>
</feature>
<dbReference type="EMBL" id="MGGP01000030">
    <property type="protein sequence ID" value="OGM31103.1"/>
    <property type="molecule type" value="Genomic_DNA"/>
</dbReference>
<sequence length="281" mass="29783">MDPAANPTSTLNPPAFPATDATPPVFQTIETADPVTPPSSTPTAPPSDSTSNVVEASPKGKGNRKRILAALAILLMIVGIGAGVFLVRNQEISRSSAWDCSLYSFTVSENGTVTVANGSSRDEPQQQAQVYVNNNLVDTFNVPALESGEGATLGTISLPTDQSYSWRIEGTKDCRDSGQSEVSEPSVSCSAVVAYDEDWSQLSAAQLSALSKSDIVRFAVSGTATSGTFDRARFSINGGPSTEVTDKRPGSEEFYYEYEIPTGTTNFAVSAEIFHNSVGWF</sequence>
<accession>A0A1F7YUS0</accession>